<name>A0A0A2V2I5_PARBA</name>
<evidence type="ECO:0000313" key="4">
    <source>
        <dbReference type="Proteomes" id="UP000002059"/>
    </source>
</evidence>
<feature type="region of interest" description="Disordered" evidence="1">
    <location>
        <begin position="64"/>
        <end position="86"/>
    </location>
</feature>
<keyword evidence="2" id="KW-0472">Membrane</keyword>
<proteinExistence type="predicted"/>
<dbReference type="HOGENOM" id="CLU_2498458_0_0_1"/>
<protein>
    <submittedName>
        <fullName evidence="3">Uncharacterized protein</fullName>
    </submittedName>
</protein>
<dbReference type="AlphaFoldDB" id="A0A0A2V2I5"/>
<sequence length="86" mass="9354">MAKIAEGGRAKKGSMKRTGLSHYPIWPSRGIRSKPAKPFLGWSILVLSGAISNPFVNILLGIGDPRGDATNGQQRLPTTTNDRRLR</sequence>
<feature type="compositionally biased region" description="Polar residues" evidence="1">
    <location>
        <begin position="70"/>
        <end position="80"/>
    </location>
</feature>
<organism evidence="3 4">
    <name type="scientific">Paracoccidioides lutzii (strain ATCC MYA-826 / Pb01)</name>
    <name type="common">Paracoccidioides brasiliensis</name>
    <dbReference type="NCBI Taxonomy" id="502779"/>
    <lineage>
        <taxon>Eukaryota</taxon>
        <taxon>Fungi</taxon>
        <taxon>Dikarya</taxon>
        <taxon>Ascomycota</taxon>
        <taxon>Pezizomycotina</taxon>
        <taxon>Eurotiomycetes</taxon>
        <taxon>Eurotiomycetidae</taxon>
        <taxon>Onygenales</taxon>
        <taxon>Ajellomycetaceae</taxon>
        <taxon>Paracoccidioides</taxon>
    </lineage>
</organism>
<dbReference type="KEGG" id="pbl:PAAG_11655"/>
<dbReference type="EMBL" id="KN293998">
    <property type="protein sequence ID" value="KGQ01663.1"/>
    <property type="molecule type" value="Genomic_DNA"/>
</dbReference>
<gene>
    <name evidence="3" type="ORF">PAAG_11655</name>
</gene>
<keyword evidence="2" id="KW-0812">Transmembrane</keyword>
<evidence type="ECO:0000313" key="3">
    <source>
        <dbReference type="EMBL" id="KGQ01663.1"/>
    </source>
</evidence>
<reference evidence="3 4" key="1">
    <citation type="journal article" date="2011" name="PLoS Genet.">
        <title>Comparative genomic analysis of human fungal pathogens causing paracoccidioidomycosis.</title>
        <authorList>
            <person name="Desjardins C.A."/>
            <person name="Champion M.D."/>
            <person name="Holder J.W."/>
            <person name="Muszewska A."/>
            <person name="Goldberg J."/>
            <person name="Bailao A.M."/>
            <person name="Brigido M.M."/>
            <person name="Ferreira M.E."/>
            <person name="Garcia A.M."/>
            <person name="Grynberg M."/>
            <person name="Gujja S."/>
            <person name="Heiman D.I."/>
            <person name="Henn M.R."/>
            <person name="Kodira C.D."/>
            <person name="Leon-Narvaez H."/>
            <person name="Longo L.V."/>
            <person name="Ma L.J."/>
            <person name="Malavazi I."/>
            <person name="Matsuo A.L."/>
            <person name="Morais F.V."/>
            <person name="Pereira M."/>
            <person name="Rodriguez-Brito S."/>
            <person name="Sakthikumar S."/>
            <person name="Salem-Izacc S.M."/>
            <person name="Sykes S.M."/>
            <person name="Teixeira M.M."/>
            <person name="Vallejo M.C."/>
            <person name="Walter M.E."/>
            <person name="Yandava C."/>
            <person name="Young S."/>
            <person name="Zeng Q."/>
            <person name="Zucker J."/>
            <person name="Felipe M.S."/>
            <person name="Goldman G.H."/>
            <person name="Haas B.J."/>
            <person name="McEwen J.G."/>
            <person name="Nino-Vega G."/>
            <person name="Puccia R."/>
            <person name="San-Blas G."/>
            <person name="Soares C.M."/>
            <person name="Birren B.W."/>
            <person name="Cuomo C.A."/>
        </authorList>
    </citation>
    <scope>NUCLEOTIDE SEQUENCE [LARGE SCALE GENOMIC DNA]</scope>
    <source>
        <strain evidence="4">ATCC MYA-826 / Pb01</strain>
    </source>
</reference>
<keyword evidence="4" id="KW-1185">Reference proteome</keyword>
<dbReference type="RefSeq" id="XP_015703171.1">
    <property type="nucleotide sequence ID" value="XM_015847262.1"/>
</dbReference>
<feature type="transmembrane region" description="Helical" evidence="2">
    <location>
        <begin position="39"/>
        <end position="62"/>
    </location>
</feature>
<dbReference type="VEuPathDB" id="FungiDB:PAAG_11655"/>
<evidence type="ECO:0000256" key="2">
    <source>
        <dbReference type="SAM" id="Phobius"/>
    </source>
</evidence>
<accession>A0A0A2V2I5</accession>
<keyword evidence="2" id="KW-1133">Transmembrane helix</keyword>
<dbReference type="Proteomes" id="UP000002059">
    <property type="component" value="Partially assembled WGS sequence"/>
</dbReference>
<evidence type="ECO:0000256" key="1">
    <source>
        <dbReference type="SAM" id="MobiDB-lite"/>
    </source>
</evidence>
<dbReference type="GeneID" id="26970580"/>